<keyword evidence="2" id="KW-0812">Transmembrane</keyword>
<dbReference type="EMBL" id="CP038444">
    <property type="protein sequence ID" value="QJT30849.1"/>
    <property type="molecule type" value="Genomic_DNA"/>
</dbReference>
<keyword evidence="2" id="KW-1133">Transmembrane helix</keyword>
<keyword evidence="1" id="KW-0175">Coiled coil</keyword>
<keyword evidence="2" id="KW-0472">Membrane</keyword>
<organism evidence="3 4">
    <name type="scientific">Aeromonas media</name>
    <dbReference type="NCBI Taxonomy" id="651"/>
    <lineage>
        <taxon>Bacteria</taxon>
        <taxon>Pseudomonadati</taxon>
        <taxon>Pseudomonadota</taxon>
        <taxon>Gammaproteobacteria</taxon>
        <taxon>Aeromonadales</taxon>
        <taxon>Aeromonadaceae</taxon>
        <taxon>Aeromonas</taxon>
    </lineage>
</organism>
<reference evidence="3 4" key="1">
    <citation type="submission" date="2019-03" db="EMBL/GenBank/DDBJ databases">
        <title>Novel transposon Tn6433 accelerates the dissemination of tet(E) in Aeromonas from aerobic biofilm under oxytetracycline stress.</title>
        <authorList>
            <person name="Shi Y."/>
            <person name="Tian Z."/>
            <person name="Zhang Y."/>
            <person name="Zhang H."/>
            <person name="Yang M."/>
        </authorList>
    </citation>
    <scope>NUCLEOTIDE SEQUENCE [LARGE SCALE GENOMIC DNA]</scope>
    <source>
        <strain evidence="3 4">T5-8</strain>
    </source>
</reference>
<protein>
    <submittedName>
        <fullName evidence="3">Uncharacterized protein</fullName>
    </submittedName>
</protein>
<feature type="transmembrane region" description="Helical" evidence="2">
    <location>
        <begin position="21"/>
        <end position="43"/>
    </location>
</feature>
<evidence type="ECO:0000313" key="4">
    <source>
        <dbReference type="Proteomes" id="UP000502006"/>
    </source>
</evidence>
<feature type="coiled-coil region" evidence="1">
    <location>
        <begin position="131"/>
        <end position="200"/>
    </location>
</feature>
<evidence type="ECO:0000256" key="2">
    <source>
        <dbReference type="SAM" id="Phobius"/>
    </source>
</evidence>
<dbReference type="RefSeq" id="WP_042650399.1">
    <property type="nucleotide sequence ID" value="NZ_CAWMGL010000205.1"/>
</dbReference>
<name>A0AAE7AFY7_AERME</name>
<proteinExistence type="predicted"/>
<dbReference type="Proteomes" id="UP000502006">
    <property type="component" value="Chromosome"/>
</dbReference>
<evidence type="ECO:0000313" key="3">
    <source>
        <dbReference type="EMBL" id="QJT30849.1"/>
    </source>
</evidence>
<feature type="transmembrane region" description="Helical" evidence="2">
    <location>
        <begin position="63"/>
        <end position="83"/>
    </location>
</feature>
<accession>A0AAE7AFY7</accession>
<sequence>MVQDLLKSWLSDNKVKVTSPVLGAFIGAWAIFNWKRFLLLFWGGDTLEARLIAFENTLNFENFSIWLWPFLVALLYAFGLPYLNVVSHKILKKAEEWRHTEIVNIDIIKARKKAELNEGLYKADPSNPYIGRKLEAELKQKDAEAEKFRADAEKAEAELREAKAKQEKSEFEAKELKLLADEVQRKNEREQQAHELAKAKHHQELVDLHFPTLYLFLDVLSKSLREDGLQISLGLMAESISVSFGYGDVDSLLTDNAFTWQKLGGLSCVVYDGNTLLGDLKKVIEKHKEDINEAVLFDHLVGTFEQLDRFMFISSDLKEDVAKDFLDDSSNIFDLINDDSVNSVIAETNAHSFGVEYAEFISIKNAKDGSVVVAASAEIQGEIDEDRPYSGHKINVDFELIYKPIIGRNGYGMPEFGEVRATLEDYS</sequence>
<gene>
    <name evidence="3" type="ORF">E4186_12170</name>
</gene>
<dbReference type="AlphaFoldDB" id="A0AAE7AFY7"/>
<evidence type="ECO:0000256" key="1">
    <source>
        <dbReference type="SAM" id="Coils"/>
    </source>
</evidence>